<reference evidence="4 5" key="1">
    <citation type="submission" date="2019-03" db="EMBL/GenBank/DDBJ databases">
        <title>Genomic Encyclopedia of Type Strains, Phase IV (KMG-IV): sequencing the most valuable type-strain genomes for metagenomic binning, comparative biology and taxonomic classification.</title>
        <authorList>
            <person name="Goeker M."/>
        </authorList>
    </citation>
    <scope>NUCLEOTIDE SEQUENCE [LARGE SCALE GENOMIC DNA]</scope>
    <source>
        <strain evidence="4 5">DSM 24830</strain>
    </source>
</reference>
<dbReference type="PANTHER" id="PTHR46509">
    <property type="entry name" value="PHOSPHOADENOSINE PHOSPHOSULFATE REDUCTASE"/>
    <property type="match status" value="1"/>
</dbReference>
<dbReference type="InterPro" id="IPR014729">
    <property type="entry name" value="Rossmann-like_a/b/a_fold"/>
</dbReference>
<organism evidence="4 5">
    <name type="scientific">Cocleimonas flava</name>
    <dbReference type="NCBI Taxonomy" id="634765"/>
    <lineage>
        <taxon>Bacteria</taxon>
        <taxon>Pseudomonadati</taxon>
        <taxon>Pseudomonadota</taxon>
        <taxon>Gammaproteobacteria</taxon>
        <taxon>Thiotrichales</taxon>
        <taxon>Thiotrichaceae</taxon>
        <taxon>Cocleimonas</taxon>
    </lineage>
</organism>
<evidence type="ECO:0000256" key="2">
    <source>
        <dbReference type="ARBA" id="ARBA00024327"/>
    </source>
</evidence>
<accession>A0A4R1F5Z3</accession>
<dbReference type="Proteomes" id="UP000294887">
    <property type="component" value="Unassembled WGS sequence"/>
</dbReference>
<dbReference type="PANTHER" id="PTHR46509:SF1">
    <property type="entry name" value="PHOSPHOADENOSINE PHOSPHOSULFATE REDUCTASE"/>
    <property type="match status" value="1"/>
</dbReference>
<dbReference type="AlphaFoldDB" id="A0A4R1F5Z3"/>
<dbReference type="Pfam" id="PF01507">
    <property type="entry name" value="PAPS_reduct"/>
    <property type="match status" value="1"/>
</dbReference>
<protein>
    <submittedName>
        <fullName evidence="4">Phosphoadenylylsulfate reductase (Thioredoxin)</fullName>
    </submittedName>
</protein>
<evidence type="ECO:0000259" key="3">
    <source>
        <dbReference type="Pfam" id="PF01507"/>
    </source>
</evidence>
<dbReference type="Gene3D" id="3.40.50.620">
    <property type="entry name" value="HUPs"/>
    <property type="match status" value="1"/>
</dbReference>
<evidence type="ECO:0000313" key="5">
    <source>
        <dbReference type="Proteomes" id="UP000294887"/>
    </source>
</evidence>
<comment type="pathway">
    <text evidence="2">Sulfur metabolism; hydrogen sulfide biosynthesis; sulfite from sulfate.</text>
</comment>
<dbReference type="RefSeq" id="WP_131905553.1">
    <property type="nucleotide sequence ID" value="NZ_BAAAFU010000004.1"/>
</dbReference>
<comment type="similarity">
    <text evidence="1">Belongs to the PAPS reductase family. CysH subfamily.</text>
</comment>
<comment type="caution">
    <text evidence="4">The sequence shown here is derived from an EMBL/GenBank/DDBJ whole genome shotgun (WGS) entry which is preliminary data.</text>
</comment>
<feature type="domain" description="Phosphoadenosine phosphosulphate reductase" evidence="3">
    <location>
        <begin position="32"/>
        <end position="185"/>
    </location>
</feature>
<dbReference type="GO" id="GO:0005737">
    <property type="term" value="C:cytoplasm"/>
    <property type="evidence" value="ECO:0007669"/>
    <property type="project" value="TreeGrafter"/>
</dbReference>
<proteinExistence type="inferred from homology"/>
<dbReference type="GO" id="GO:0019379">
    <property type="term" value="P:sulfate assimilation, phosphoadenylyl sulfate reduction by phosphoadenylyl-sulfate reductase (thioredoxin)"/>
    <property type="evidence" value="ECO:0007669"/>
    <property type="project" value="TreeGrafter"/>
</dbReference>
<dbReference type="InterPro" id="IPR002500">
    <property type="entry name" value="PAPS_reduct_dom"/>
</dbReference>
<gene>
    <name evidence="4" type="ORF">EV695_1766</name>
</gene>
<sequence length="217" mass="24522">MSINIEQLNAEVTGKSPQEIIKAVLAADSNAFVTTNFSPYETVILHMLTQVKPDIPVVWIDSGLNKPETYEFAETAIEELNLNVSVYTPTVTAVRLESVFGGIPTIDDERHAEFTKQFKLEPFQRAMNSQTDKVWFTAVRREQTAVRADMEYVDNGPFGLTKIAPLLDWTLEQMDAYIEKYNLPNETNYFDPTKAEGDRECGLHTLKVEDQPIENAA</sequence>
<keyword evidence="5" id="KW-1185">Reference proteome</keyword>
<evidence type="ECO:0000313" key="4">
    <source>
        <dbReference type="EMBL" id="TCJ87258.1"/>
    </source>
</evidence>
<dbReference type="GO" id="GO:0004604">
    <property type="term" value="F:phosphoadenylyl-sulfate reductase (thioredoxin) activity"/>
    <property type="evidence" value="ECO:0007669"/>
    <property type="project" value="TreeGrafter"/>
</dbReference>
<dbReference type="SUPFAM" id="SSF52402">
    <property type="entry name" value="Adenine nucleotide alpha hydrolases-like"/>
    <property type="match status" value="1"/>
</dbReference>
<evidence type="ECO:0000256" key="1">
    <source>
        <dbReference type="ARBA" id="ARBA00009732"/>
    </source>
</evidence>
<name>A0A4R1F5Z3_9GAMM</name>
<dbReference type="OrthoDB" id="9794018at2"/>
<dbReference type="EMBL" id="SMFQ01000003">
    <property type="protein sequence ID" value="TCJ87258.1"/>
    <property type="molecule type" value="Genomic_DNA"/>
</dbReference>